<feature type="transmembrane region" description="Helical" evidence="2">
    <location>
        <begin position="59"/>
        <end position="79"/>
    </location>
</feature>
<evidence type="ECO:0000256" key="1">
    <source>
        <dbReference type="SAM" id="MobiDB-lite"/>
    </source>
</evidence>
<evidence type="ECO:0000313" key="4">
    <source>
        <dbReference type="Proteomes" id="UP001172102"/>
    </source>
</evidence>
<keyword evidence="2" id="KW-1133">Transmembrane helix</keyword>
<evidence type="ECO:0000313" key="3">
    <source>
        <dbReference type="EMBL" id="KAK0724373.1"/>
    </source>
</evidence>
<keyword evidence="2" id="KW-0812">Transmembrane</keyword>
<dbReference type="AlphaFoldDB" id="A0AA40AYN8"/>
<reference evidence="3" key="1">
    <citation type="submission" date="2023-06" db="EMBL/GenBank/DDBJ databases">
        <title>Genome-scale phylogeny and comparative genomics of the fungal order Sordariales.</title>
        <authorList>
            <consortium name="Lawrence Berkeley National Laboratory"/>
            <person name="Hensen N."/>
            <person name="Bonometti L."/>
            <person name="Westerberg I."/>
            <person name="Brannstrom I.O."/>
            <person name="Guillou S."/>
            <person name="Cros-Aarteil S."/>
            <person name="Calhoun S."/>
            <person name="Haridas S."/>
            <person name="Kuo A."/>
            <person name="Mondo S."/>
            <person name="Pangilinan J."/>
            <person name="Riley R."/>
            <person name="Labutti K."/>
            <person name="Andreopoulos B."/>
            <person name="Lipzen A."/>
            <person name="Chen C."/>
            <person name="Yanf M."/>
            <person name="Daum C."/>
            <person name="Ng V."/>
            <person name="Clum A."/>
            <person name="Steindorff A."/>
            <person name="Ohm R."/>
            <person name="Martin F."/>
            <person name="Silar P."/>
            <person name="Natvig D."/>
            <person name="Lalanne C."/>
            <person name="Gautier V."/>
            <person name="Ament-Velasquez S.L."/>
            <person name="Kruys A."/>
            <person name="Hutchinson M.I."/>
            <person name="Powell A.J."/>
            <person name="Barry K."/>
            <person name="Miller A.N."/>
            <person name="Grigoriev I.V."/>
            <person name="Debuchy R."/>
            <person name="Gladieux P."/>
            <person name="Thoren M.H."/>
            <person name="Johannesson H."/>
        </authorList>
    </citation>
    <scope>NUCLEOTIDE SEQUENCE</scope>
    <source>
        <strain evidence="3">SMH4607-1</strain>
    </source>
</reference>
<gene>
    <name evidence="3" type="ORF">B0H67DRAFT_482761</name>
</gene>
<feature type="transmembrane region" description="Helical" evidence="2">
    <location>
        <begin position="25"/>
        <end position="47"/>
    </location>
</feature>
<feature type="transmembrane region" description="Helical" evidence="2">
    <location>
        <begin position="99"/>
        <end position="121"/>
    </location>
</feature>
<dbReference type="Proteomes" id="UP001172102">
    <property type="component" value="Unassembled WGS sequence"/>
</dbReference>
<accession>A0AA40AYN8</accession>
<organism evidence="3 4">
    <name type="scientific">Lasiosphaeris hirsuta</name>
    <dbReference type="NCBI Taxonomy" id="260670"/>
    <lineage>
        <taxon>Eukaryota</taxon>
        <taxon>Fungi</taxon>
        <taxon>Dikarya</taxon>
        <taxon>Ascomycota</taxon>
        <taxon>Pezizomycotina</taxon>
        <taxon>Sordariomycetes</taxon>
        <taxon>Sordariomycetidae</taxon>
        <taxon>Sordariales</taxon>
        <taxon>Lasiosphaeriaceae</taxon>
        <taxon>Lasiosphaeris</taxon>
    </lineage>
</organism>
<comment type="caution">
    <text evidence="3">The sequence shown here is derived from an EMBL/GenBank/DDBJ whole genome shotgun (WGS) entry which is preliminary data.</text>
</comment>
<feature type="transmembrane region" description="Helical" evidence="2">
    <location>
        <begin position="141"/>
        <end position="165"/>
    </location>
</feature>
<dbReference type="EMBL" id="JAUKUA010000002">
    <property type="protein sequence ID" value="KAK0724373.1"/>
    <property type="molecule type" value="Genomic_DNA"/>
</dbReference>
<protein>
    <submittedName>
        <fullName evidence="3">Uncharacterized protein</fullName>
    </submittedName>
</protein>
<feature type="region of interest" description="Disordered" evidence="1">
    <location>
        <begin position="210"/>
        <end position="259"/>
    </location>
</feature>
<sequence length="259" mass="28050">MAARAADDRERQAQRGQLPAPRPWYTARTILGVFSIMLSVALLGLGIKMSVTYDDAPLIHVSFAFVGFTAATSIAWQSFEFAARCARRNRRGIYAGAHVGVHVCLCFACLATLGYMCFWVSLGDRRKSVEVHGHPMAYSPLYHIGIVIVIVTAVLLLVHFLLSILACQDLRKKDNAVNHTTFVTVRYDGVGPIGTARPLSDDVPEVIGLPPYTRREASDRGGSSPAGRSRSRAEAENSDSTQSVSPGFAVEKPSTTGAK</sequence>
<proteinExistence type="predicted"/>
<keyword evidence="2" id="KW-0472">Membrane</keyword>
<evidence type="ECO:0000256" key="2">
    <source>
        <dbReference type="SAM" id="Phobius"/>
    </source>
</evidence>
<keyword evidence="4" id="KW-1185">Reference proteome</keyword>
<name>A0AA40AYN8_9PEZI</name>